<gene>
    <name evidence="1" type="ORF">J2T15_001557</name>
</gene>
<organism evidence="1 2">
    <name type="scientific">Paenibacillus harenae</name>
    <dbReference type="NCBI Taxonomy" id="306543"/>
    <lineage>
        <taxon>Bacteria</taxon>
        <taxon>Bacillati</taxon>
        <taxon>Bacillota</taxon>
        <taxon>Bacilli</taxon>
        <taxon>Bacillales</taxon>
        <taxon>Paenibacillaceae</taxon>
        <taxon>Paenibacillus</taxon>
    </lineage>
</organism>
<keyword evidence="2" id="KW-1185">Reference proteome</keyword>
<dbReference type="InterPro" id="IPR036237">
    <property type="entry name" value="Xyl_isomerase-like_sf"/>
</dbReference>
<name>A0ABT9TYN8_PAEHA</name>
<reference evidence="1 2" key="1">
    <citation type="submission" date="2023-07" db="EMBL/GenBank/DDBJ databases">
        <title>Sorghum-associated microbial communities from plants grown in Nebraska, USA.</title>
        <authorList>
            <person name="Schachtman D."/>
        </authorList>
    </citation>
    <scope>NUCLEOTIDE SEQUENCE [LARGE SCALE GENOMIC DNA]</scope>
    <source>
        <strain evidence="1 2">CC482</strain>
    </source>
</reference>
<keyword evidence="1" id="KW-0413">Isomerase</keyword>
<evidence type="ECO:0000313" key="1">
    <source>
        <dbReference type="EMBL" id="MDQ0112122.1"/>
    </source>
</evidence>
<dbReference type="GO" id="GO:0016853">
    <property type="term" value="F:isomerase activity"/>
    <property type="evidence" value="ECO:0007669"/>
    <property type="project" value="UniProtKB-KW"/>
</dbReference>
<dbReference type="Gene3D" id="3.20.20.150">
    <property type="entry name" value="Divalent-metal-dependent TIM barrel enzymes"/>
    <property type="match status" value="1"/>
</dbReference>
<protein>
    <submittedName>
        <fullName evidence="1">Sugar phosphate isomerase/epimerase</fullName>
    </submittedName>
</protein>
<accession>A0ABT9TYN8</accession>
<proteinExistence type="predicted"/>
<dbReference type="RefSeq" id="WP_307202704.1">
    <property type="nucleotide sequence ID" value="NZ_JAUSSU010000003.1"/>
</dbReference>
<sequence length="297" mass="33387">MLNSRTSTRTDWEKPTLAVHMSWWGMSGLGEGGREWTLEERFGKIAEAGFDGIDGFIPAPEEEAEWRRLLAKYDLALSVNAYPKTAADLERFLQQVRAYDGDVSFINAQVMAPFLIDEPAVSLLGELKRLAEKHALPVHIETHRGTITQDLIRTVGYVRRLGGLPLTIDFSHYVVAGELHTISDEAEELLGELLVHTAGIHARVSNGEQVQVSIGDEGEHPMVPRYKRWWKDGMKHWLQTRNKQAAALTAVCELGPAGYAITIDEYAGRTQEISDRWQQSLLLKDILRQAWSEALSE</sequence>
<dbReference type="SUPFAM" id="SSF51658">
    <property type="entry name" value="Xylose isomerase-like"/>
    <property type="match status" value="1"/>
</dbReference>
<dbReference type="EMBL" id="JAUSSU010000003">
    <property type="protein sequence ID" value="MDQ0112122.1"/>
    <property type="molecule type" value="Genomic_DNA"/>
</dbReference>
<dbReference type="Proteomes" id="UP001229346">
    <property type="component" value="Unassembled WGS sequence"/>
</dbReference>
<evidence type="ECO:0000313" key="2">
    <source>
        <dbReference type="Proteomes" id="UP001229346"/>
    </source>
</evidence>
<comment type="caution">
    <text evidence="1">The sequence shown here is derived from an EMBL/GenBank/DDBJ whole genome shotgun (WGS) entry which is preliminary data.</text>
</comment>